<accession>A0A3B8N587</accession>
<comment type="caution">
    <text evidence="2">The sequence shown here is derived from an EMBL/GenBank/DDBJ whole genome shotgun (WGS) entry which is preliminary data.</text>
</comment>
<reference evidence="2 3" key="1">
    <citation type="journal article" date="2018" name="Nat. Biotechnol.">
        <title>A standardized bacterial taxonomy based on genome phylogeny substantially revises the tree of life.</title>
        <authorList>
            <person name="Parks D.H."/>
            <person name="Chuvochina M."/>
            <person name="Waite D.W."/>
            <person name="Rinke C."/>
            <person name="Skarshewski A."/>
            <person name="Chaumeil P.A."/>
            <person name="Hugenholtz P."/>
        </authorList>
    </citation>
    <scope>NUCLEOTIDE SEQUENCE [LARGE SCALE GENOMIC DNA]</scope>
    <source>
        <strain evidence="2">UBA12529</strain>
    </source>
</reference>
<gene>
    <name evidence="2" type="ORF">DCE01_01800</name>
</gene>
<feature type="non-terminal residue" evidence="2">
    <location>
        <position position="1"/>
    </location>
</feature>
<evidence type="ECO:0000313" key="3">
    <source>
        <dbReference type="Proteomes" id="UP000257240"/>
    </source>
</evidence>
<dbReference type="Gene3D" id="3.30.230.10">
    <property type="match status" value="1"/>
</dbReference>
<sequence length="158" mass="18069">VIVEEGLKDLDSSGLSELFRYAVYQSGHKRKISLIVQNLIDLLREANTLSSNQYITEKEIKQAVRDRIYRVNIIEEKIRELIREGKIIIDVEGEKVGQVNGLSVYMLGDYSFGRPSRITANVFPGSRGVVNIEREIDMSGPIHSKGVFILSSYFYHRY</sequence>
<dbReference type="InterPro" id="IPR014721">
    <property type="entry name" value="Ribsml_uS5_D2-typ_fold_subgr"/>
</dbReference>
<feature type="non-terminal residue" evidence="2">
    <location>
        <position position="158"/>
    </location>
</feature>
<dbReference type="InterPro" id="IPR020568">
    <property type="entry name" value="Ribosomal_Su5_D2-typ_SF"/>
</dbReference>
<dbReference type="Pfam" id="PF20436">
    <property type="entry name" value="LonB_AAA-LID"/>
    <property type="match status" value="1"/>
</dbReference>
<dbReference type="EMBL" id="DLVE01000023">
    <property type="protein sequence ID" value="HAA83517.1"/>
    <property type="molecule type" value="Genomic_DNA"/>
</dbReference>
<protein>
    <submittedName>
        <fullName evidence="2">Peptidase S16</fullName>
    </submittedName>
</protein>
<evidence type="ECO:0000313" key="2">
    <source>
        <dbReference type="EMBL" id="HAA83517.1"/>
    </source>
</evidence>
<dbReference type="Proteomes" id="UP000257240">
    <property type="component" value="Unassembled WGS sequence"/>
</dbReference>
<proteinExistence type="predicted"/>
<dbReference type="AlphaFoldDB" id="A0A3B8N587"/>
<feature type="domain" description="LonB AAA+ ATPase LID" evidence="1">
    <location>
        <begin position="10"/>
        <end position="70"/>
    </location>
</feature>
<organism evidence="2 3">
    <name type="scientific">Thermodesulfobacterium commune</name>
    <dbReference type="NCBI Taxonomy" id="1741"/>
    <lineage>
        <taxon>Bacteria</taxon>
        <taxon>Pseudomonadati</taxon>
        <taxon>Thermodesulfobacteriota</taxon>
        <taxon>Thermodesulfobacteria</taxon>
        <taxon>Thermodesulfobacteriales</taxon>
        <taxon>Thermodesulfobacteriaceae</taxon>
        <taxon>Thermodesulfobacterium</taxon>
    </lineage>
</organism>
<dbReference type="InterPro" id="IPR046843">
    <property type="entry name" value="LonB_AAA-LID"/>
</dbReference>
<dbReference type="SUPFAM" id="SSF54211">
    <property type="entry name" value="Ribosomal protein S5 domain 2-like"/>
    <property type="match status" value="1"/>
</dbReference>
<dbReference type="Gene3D" id="1.10.8.60">
    <property type="match status" value="1"/>
</dbReference>
<name>A0A3B8N587_9BACT</name>
<evidence type="ECO:0000259" key="1">
    <source>
        <dbReference type="Pfam" id="PF20436"/>
    </source>
</evidence>